<dbReference type="RefSeq" id="XP_043167965.1">
    <property type="nucleotide sequence ID" value="XM_043312030.1"/>
</dbReference>
<dbReference type="GeneID" id="67016084"/>
<evidence type="ECO:0000313" key="1">
    <source>
        <dbReference type="EMBL" id="CAG5156622.1"/>
    </source>
</evidence>
<sequence>MNFPLRNPPDLASVDFSQPGYSAYDVDGTFSFSSSLQAQLPSDHSPSHRPTFRTCPVRRQRFLTASNTMQSLSAGLAANAKAQGADSARRLLGLSLLEVGQKIEEEYGFKANDSER</sequence>
<organism evidence="1 2">
    <name type="scientific">Alternaria atra</name>
    <dbReference type="NCBI Taxonomy" id="119953"/>
    <lineage>
        <taxon>Eukaryota</taxon>
        <taxon>Fungi</taxon>
        <taxon>Dikarya</taxon>
        <taxon>Ascomycota</taxon>
        <taxon>Pezizomycotina</taxon>
        <taxon>Dothideomycetes</taxon>
        <taxon>Pleosporomycetidae</taxon>
        <taxon>Pleosporales</taxon>
        <taxon>Pleosporineae</taxon>
        <taxon>Pleosporaceae</taxon>
        <taxon>Alternaria</taxon>
        <taxon>Alternaria sect. Ulocladioides</taxon>
    </lineage>
</organism>
<dbReference type="Proteomes" id="UP000676310">
    <property type="component" value="Unassembled WGS sequence"/>
</dbReference>
<comment type="caution">
    <text evidence="1">The sequence shown here is derived from an EMBL/GenBank/DDBJ whole genome shotgun (WGS) entry which is preliminary data.</text>
</comment>
<gene>
    <name evidence="1" type="ORF">ALTATR162_LOCUS4419</name>
</gene>
<proteinExistence type="predicted"/>
<reference evidence="1" key="1">
    <citation type="submission" date="2021-05" db="EMBL/GenBank/DDBJ databases">
        <authorList>
            <person name="Stam R."/>
        </authorList>
    </citation>
    <scope>NUCLEOTIDE SEQUENCE</scope>
    <source>
        <strain evidence="1">CS162</strain>
    </source>
</reference>
<name>A0A8J2MZ47_9PLEO</name>
<dbReference type="AlphaFoldDB" id="A0A8J2MZ47"/>
<protein>
    <submittedName>
        <fullName evidence="1">Uncharacterized protein</fullName>
    </submittedName>
</protein>
<keyword evidence="2" id="KW-1185">Reference proteome</keyword>
<evidence type="ECO:0000313" key="2">
    <source>
        <dbReference type="Proteomes" id="UP000676310"/>
    </source>
</evidence>
<dbReference type="EMBL" id="CAJRGZ010000017">
    <property type="protein sequence ID" value="CAG5156622.1"/>
    <property type="molecule type" value="Genomic_DNA"/>
</dbReference>
<accession>A0A8J2MZ47</accession>